<proteinExistence type="inferred from homology"/>
<accession>A0AAD9WZ56</accession>
<protein>
    <recommendedName>
        <fullName evidence="12">Mitochondrial substrate carrier family protein ucpB</fullName>
    </recommendedName>
</protein>
<dbReference type="InterPro" id="IPR018108">
    <property type="entry name" value="MCP_transmembrane"/>
</dbReference>
<evidence type="ECO:0000313" key="11">
    <source>
        <dbReference type="Proteomes" id="UP001280121"/>
    </source>
</evidence>
<keyword evidence="7 8" id="KW-0472">Membrane</keyword>
<evidence type="ECO:0000256" key="9">
    <source>
        <dbReference type="RuleBase" id="RU000488"/>
    </source>
</evidence>
<sequence>MGADRSLSGAGKVKFDEKQKWSTSTSHIVYHFGTSGLAVAMATAITHPLDVLKVRLQMQLAGQRGPLTGMGQLFVQLLKNEGPKSLYLGLTPALMRSVLYGGLRLGLYEPSKNACDWAFGSTNILLKIASGAFAGATATALTNPTEVLKVRLQMNSTLRQGRPIAEMRRLISEEGITALWKGVGPAMARAAALSASQLATYDESKRILMMQTPLEEGFHLHLISSTVAGIVSTFITAPVDMIKTRLMLQQESVKIGSYKNGFHCAYQVARTEGPRALYKGGFAVFARLGPQSAITFILCENLRKLAGLDAI</sequence>
<evidence type="ECO:0000256" key="4">
    <source>
        <dbReference type="ARBA" id="ARBA00022692"/>
    </source>
</evidence>
<evidence type="ECO:0000313" key="10">
    <source>
        <dbReference type="EMBL" id="KAK2649304.1"/>
    </source>
</evidence>
<comment type="similarity">
    <text evidence="2 9">Belongs to the mitochondrial carrier (TC 2.A.29) family.</text>
</comment>
<evidence type="ECO:0000256" key="7">
    <source>
        <dbReference type="ARBA" id="ARBA00023136"/>
    </source>
</evidence>
<dbReference type="InterPro" id="IPR023395">
    <property type="entry name" value="MCP_dom_sf"/>
</dbReference>
<dbReference type="PROSITE" id="PS50920">
    <property type="entry name" value="SOLCAR"/>
    <property type="match status" value="3"/>
</dbReference>
<evidence type="ECO:0000256" key="3">
    <source>
        <dbReference type="ARBA" id="ARBA00022448"/>
    </source>
</evidence>
<dbReference type="PANTHER" id="PTHR45618">
    <property type="entry name" value="MITOCHONDRIAL DICARBOXYLATE CARRIER-RELATED"/>
    <property type="match status" value="1"/>
</dbReference>
<dbReference type="AlphaFoldDB" id="A0AAD9WZ56"/>
<feature type="repeat" description="Solcar" evidence="8">
    <location>
        <begin position="216"/>
        <end position="305"/>
    </location>
</feature>
<dbReference type="GO" id="GO:0016020">
    <property type="term" value="C:membrane"/>
    <property type="evidence" value="ECO:0007669"/>
    <property type="project" value="UniProtKB-SubCell"/>
</dbReference>
<keyword evidence="11" id="KW-1185">Reference proteome</keyword>
<comment type="caution">
    <text evidence="10">The sequence shown here is derived from an EMBL/GenBank/DDBJ whole genome shotgun (WGS) entry which is preliminary data.</text>
</comment>
<name>A0AAD9WZ56_9ROSI</name>
<dbReference type="SUPFAM" id="SSF103506">
    <property type="entry name" value="Mitochondrial carrier"/>
    <property type="match status" value="1"/>
</dbReference>
<dbReference type="Proteomes" id="UP001280121">
    <property type="component" value="Unassembled WGS sequence"/>
</dbReference>
<evidence type="ECO:0000256" key="1">
    <source>
        <dbReference type="ARBA" id="ARBA00004141"/>
    </source>
</evidence>
<keyword evidence="6" id="KW-1133">Transmembrane helix</keyword>
<dbReference type="InterPro" id="IPR050391">
    <property type="entry name" value="Mito_Metabolite_Transporter"/>
</dbReference>
<comment type="subcellular location">
    <subcellularLocation>
        <location evidence="1">Membrane</location>
        <topology evidence="1">Multi-pass membrane protein</topology>
    </subcellularLocation>
</comment>
<evidence type="ECO:0008006" key="12">
    <source>
        <dbReference type="Google" id="ProtNLM"/>
    </source>
</evidence>
<dbReference type="EMBL" id="JANJYI010000005">
    <property type="protein sequence ID" value="KAK2649304.1"/>
    <property type="molecule type" value="Genomic_DNA"/>
</dbReference>
<keyword evidence="3 9" id="KW-0813">Transport</keyword>
<dbReference type="Gene3D" id="1.50.40.10">
    <property type="entry name" value="Mitochondrial carrier domain"/>
    <property type="match status" value="1"/>
</dbReference>
<organism evidence="10 11">
    <name type="scientific">Dipteronia dyeriana</name>
    <dbReference type="NCBI Taxonomy" id="168575"/>
    <lineage>
        <taxon>Eukaryota</taxon>
        <taxon>Viridiplantae</taxon>
        <taxon>Streptophyta</taxon>
        <taxon>Embryophyta</taxon>
        <taxon>Tracheophyta</taxon>
        <taxon>Spermatophyta</taxon>
        <taxon>Magnoliopsida</taxon>
        <taxon>eudicotyledons</taxon>
        <taxon>Gunneridae</taxon>
        <taxon>Pentapetalae</taxon>
        <taxon>rosids</taxon>
        <taxon>malvids</taxon>
        <taxon>Sapindales</taxon>
        <taxon>Sapindaceae</taxon>
        <taxon>Hippocastanoideae</taxon>
        <taxon>Acereae</taxon>
        <taxon>Dipteronia</taxon>
    </lineage>
</organism>
<dbReference type="Pfam" id="PF00153">
    <property type="entry name" value="Mito_carr"/>
    <property type="match status" value="3"/>
</dbReference>
<reference evidence="10" key="1">
    <citation type="journal article" date="2023" name="Plant J.">
        <title>Genome sequences and population genomics provide insights into the demographic history, inbreeding, and mutation load of two 'living fossil' tree species of Dipteronia.</title>
        <authorList>
            <person name="Feng Y."/>
            <person name="Comes H.P."/>
            <person name="Chen J."/>
            <person name="Zhu S."/>
            <person name="Lu R."/>
            <person name="Zhang X."/>
            <person name="Li P."/>
            <person name="Qiu J."/>
            <person name="Olsen K.M."/>
            <person name="Qiu Y."/>
        </authorList>
    </citation>
    <scope>NUCLEOTIDE SEQUENCE</scope>
    <source>
        <strain evidence="10">KIB01</strain>
    </source>
</reference>
<feature type="repeat" description="Solcar" evidence="8">
    <location>
        <begin position="26"/>
        <end position="114"/>
    </location>
</feature>
<keyword evidence="5" id="KW-0677">Repeat</keyword>
<keyword evidence="4 8" id="KW-0812">Transmembrane</keyword>
<feature type="repeat" description="Solcar" evidence="8">
    <location>
        <begin position="122"/>
        <end position="207"/>
    </location>
</feature>
<evidence type="ECO:0000256" key="8">
    <source>
        <dbReference type="PROSITE-ProRule" id="PRU00282"/>
    </source>
</evidence>
<gene>
    <name evidence="10" type="ORF">Ddye_016793</name>
</gene>
<evidence type="ECO:0000256" key="5">
    <source>
        <dbReference type="ARBA" id="ARBA00022737"/>
    </source>
</evidence>
<evidence type="ECO:0000256" key="6">
    <source>
        <dbReference type="ARBA" id="ARBA00022989"/>
    </source>
</evidence>
<evidence type="ECO:0000256" key="2">
    <source>
        <dbReference type="ARBA" id="ARBA00006375"/>
    </source>
</evidence>